<comment type="caution">
    <text evidence="1">The sequence shown here is derived from an EMBL/GenBank/DDBJ whole genome shotgun (WGS) entry which is preliminary data.</text>
</comment>
<dbReference type="AlphaFoldDB" id="A0A811UEZ2"/>
<evidence type="ECO:0000313" key="1">
    <source>
        <dbReference type="EMBL" id="CAD6997434.1"/>
    </source>
</evidence>
<dbReference type="EMBL" id="CAJHJT010000012">
    <property type="protein sequence ID" value="CAD6997434.1"/>
    <property type="molecule type" value="Genomic_DNA"/>
</dbReference>
<gene>
    <name evidence="1" type="ORF">CCAP1982_LOCUS6080</name>
</gene>
<proteinExistence type="predicted"/>
<protein>
    <submittedName>
        <fullName evidence="1">(Mediterranean fruit fly) hypothetical protein</fullName>
    </submittedName>
</protein>
<keyword evidence="2" id="KW-1185">Reference proteome</keyword>
<sequence length="81" mass="8377">LPTLFFHDAPNAYATSTATELIAAARTTVYYSSRLTEGAGLCGLHPIGGGDGARQSVLKSRAAAVCMYVYVVVPTNATGVI</sequence>
<organism evidence="1 2">
    <name type="scientific">Ceratitis capitata</name>
    <name type="common">Mediterranean fruit fly</name>
    <name type="synonym">Tephritis capitata</name>
    <dbReference type="NCBI Taxonomy" id="7213"/>
    <lineage>
        <taxon>Eukaryota</taxon>
        <taxon>Metazoa</taxon>
        <taxon>Ecdysozoa</taxon>
        <taxon>Arthropoda</taxon>
        <taxon>Hexapoda</taxon>
        <taxon>Insecta</taxon>
        <taxon>Pterygota</taxon>
        <taxon>Neoptera</taxon>
        <taxon>Endopterygota</taxon>
        <taxon>Diptera</taxon>
        <taxon>Brachycera</taxon>
        <taxon>Muscomorpha</taxon>
        <taxon>Tephritoidea</taxon>
        <taxon>Tephritidae</taxon>
        <taxon>Ceratitis</taxon>
        <taxon>Ceratitis</taxon>
    </lineage>
</organism>
<accession>A0A811UEZ2</accession>
<evidence type="ECO:0000313" key="2">
    <source>
        <dbReference type="Proteomes" id="UP000606786"/>
    </source>
</evidence>
<dbReference type="Proteomes" id="UP000606786">
    <property type="component" value="Unassembled WGS sequence"/>
</dbReference>
<name>A0A811UEZ2_CERCA</name>
<reference evidence="1" key="1">
    <citation type="submission" date="2020-11" db="EMBL/GenBank/DDBJ databases">
        <authorList>
            <person name="Whitehead M."/>
        </authorList>
    </citation>
    <scope>NUCLEOTIDE SEQUENCE</scope>
    <source>
        <strain evidence="1">EGII</strain>
    </source>
</reference>
<feature type="non-terminal residue" evidence="1">
    <location>
        <position position="1"/>
    </location>
</feature>